<keyword evidence="1" id="KW-0233">DNA recombination</keyword>
<dbReference type="AlphaFoldDB" id="A0A2R4VSC4"/>
<dbReference type="GO" id="GO:0003677">
    <property type="term" value="F:DNA binding"/>
    <property type="evidence" value="ECO:0007669"/>
    <property type="project" value="InterPro"/>
</dbReference>
<dbReference type="InterPro" id="IPR011010">
    <property type="entry name" value="DNA_brk_join_enz"/>
</dbReference>
<evidence type="ECO:0000256" key="1">
    <source>
        <dbReference type="ARBA" id="ARBA00023172"/>
    </source>
</evidence>
<dbReference type="InterPro" id="IPR002104">
    <property type="entry name" value="Integrase_catalytic"/>
</dbReference>
<evidence type="ECO:0000313" key="3">
    <source>
        <dbReference type="EMBL" id="AWB07301.1"/>
    </source>
</evidence>
<organism evidence="3 4">
    <name type="scientific">Azospirillum humicireducens</name>
    <dbReference type="NCBI Taxonomy" id="1226968"/>
    <lineage>
        <taxon>Bacteria</taxon>
        <taxon>Pseudomonadati</taxon>
        <taxon>Pseudomonadota</taxon>
        <taxon>Alphaproteobacteria</taxon>
        <taxon>Rhodospirillales</taxon>
        <taxon>Azospirillaceae</taxon>
        <taxon>Azospirillum</taxon>
    </lineage>
</organism>
<sequence length="576" mass="63603">MTTSTTSQSQPSLPAVLDMPPMRSLADLLTRVLADPALPPQRARDHASSLRRFGCIVGRDLAAIPASFDALRPLIASVHPAAHGLSLKRWQNIRSALSTLQRHYGATATHRRLACHLPEPWYSLRAVVTDPAMQRGLARFLRYCADHDIAPNTVSDATFTAFATSLTTGTLVAKPQRVERMARQQWNRAVAAALPGWPITPVPVTSNRDDYQLPLDRLPPSFATDLAAWMRRLSGADPLDEFGPARPLRPSSLKTARGHVLRFAAALVHAGEDPQALTTLAALVVPERFKIALLWLMTRRGGASPGLIEQAKCLLSVARHWVQAPKADLERLNKLVAKLGSRHKGMTDKNRARLRAFDDPKHLLALLTLPERLMDKADRVAAPSRREALMAQTAVAVQILLLVPLRRLNLLRLDVHRHLCRSRSGRHALVHLVIPAEETKTSQPIEAVLPEPLVRMIDHFMTRYHPLLTSDASGLLFPGRDGGCKHITALTAQIERAVRDHTGLAVNPHLFRHLAGKLSQQFDPGNYELSRQLLGHRSTDTTVTYYTGQDTAAAVARYDANILERTSSLRGKVVGR</sequence>
<proteinExistence type="predicted"/>
<geneLocation type="plasmid" evidence="3 4">
    <name>pYZ2</name>
</geneLocation>
<accession>A0A2R4VSC4</accession>
<keyword evidence="4" id="KW-1185">Reference proteome</keyword>
<keyword evidence="3" id="KW-0614">Plasmid</keyword>
<protein>
    <recommendedName>
        <fullName evidence="2">Tyr recombinase domain-containing protein</fullName>
    </recommendedName>
</protein>
<feature type="domain" description="Tyr recombinase" evidence="2">
    <location>
        <begin position="373"/>
        <end position="547"/>
    </location>
</feature>
<dbReference type="GO" id="GO:0006310">
    <property type="term" value="P:DNA recombination"/>
    <property type="evidence" value="ECO:0007669"/>
    <property type="project" value="UniProtKB-KW"/>
</dbReference>
<dbReference type="Proteomes" id="UP000077405">
    <property type="component" value="Plasmid pYZ2"/>
</dbReference>
<dbReference type="EMBL" id="CP028903">
    <property type="protein sequence ID" value="AWB07301.1"/>
    <property type="molecule type" value="Genomic_DNA"/>
</dbReference>
<evidence type="ECO:0000313" key="4">
    <source>
        <dbReference type="Proteomes" id="UP000077405"/>
    </source>
</evidence>
<dbReference type="Gene3D" id="1.10.443.10">
    <property type="entry name" value="Intergrase catalytic core"/>
    <property type="match status" value="1"/>
</dbReference>
<dbReference type="SUPFAM" id="SSF56349">
    <property type="entry name" value="DNA breaking-rejoining enzymes"/>
    <property type="match status" value="1"/>
</dbReference>
<name>A0A2R4VSC4_9PROT</name>
<dbReference type="GO" id="GO:0015074">
    <property type="term" value="P:DNA integration"/>
    <property type="evidence" value="ECO:0007669"/>
    <property type="project" value="InterPro"/>
</dbReference>
<dbReference type="InterPro" id="IPR013762">
    <property type="entry name" value="Integrase-like_cat_sf"/>
</dbReference>
<reference evidence="3 4" key="1">
    <citation type="submission" date="2018-04" db="EMBL/GenBank/DDBJ databases">
        <title>Complete genome sequence of the nitrogen-fixing bacterium Azospirillum humicireducens type strain SgZ-5.</title>
        <authorList>
            <person name="Yu Z."/>
        </authorList>
    </citation>
    <scope>NUCLEOTIDE SEQUENCE [LARGE SCALE GENOMIC DNA]</scope>
    <source>
        <strain evidence="3 4">SgZ-5</strain>
        <plasmid evidence="3 4">pYZ2</plasmid>
    </source>
</reference>
<gene>
    <name evidence="3" type="ORF">A6A40_19840</name>
</gene>
<dbReference type="KEGG" id="ahu:A6A40_19840"/>
<dbReference type="Pfam" id="PF00589">
    <property type="entry name" value="Phage_integrase"/>
    <property type="match status" value="1"/>
</dbReference>
<evidence type="ECO:0000259" key="2">
    <source>
        <dbReference type="Pfam" id="PF00589"/>
    </source>
</evidence>